<organism evidence="2 3">
    <name type="scientific">Aspergillus chevalieri</name>
    <name type="common">Eurotium chevalieri</name>
    <dbReference type="NCBI Taxonomy" id="182096"/>
    <lineage>
        <taxon>Eukaryota</taxon>
        <taxon>Fungi</taxon>
        <taxon>Dikarya</taxon>
        <taxon>Ascomycota</taxon>
        <taxon>Pezizomycotina</taxon>
        <taxon>Eurotiomycetes</taxon>
        <taxon>Eurotiomycetidae</taxon>
        <taxon>Eurotiales</taxon>
        <taxon>Aspergillaceae</taxon>
        <taxon>Aspergillus</taxon>
        <taxon>Aspergillus subgen. Aspergillus</taxon>
    </lineage>
</organism>
<evidence type="ECO:0000313" key="2">
    <source>
        <dbReference type="EMBL" id="BCR86736.1"/>
    </source>
</evidence>
<reference evidence="2" key="1">
    <citation type="submission" date="2021-01" db="EMBL/GenBank/DDBJ databases">
        <authorList>
            <consortium name="Aspergillus chevalieri M1 genome sequencing consortium"/>
            <person name="Kazuki M."/>
            <person name="Futagami T."/>
        </authorList>
    </citation>
    <scope>NUCLEOTIDE SEQUENCE</scope>
    <source>
        <strain evidence="2">M1</strain>
    </source>
</reference>
<proteinExistence type="predicted"/>
<reference evidence="2" key="2">
    <citation type="submission" date="2021-02" db="EMBL/GenBank/DDBJ databases">
        <title>Aspergillus chevalieri M1 genome sequence.</title>
        <authorList>
            <person name="Kadooka C."/>
            <person name="Mori K."/>
            <person name="Futagami T."/>
        </authorList>
    </citation>
    <scope>NUCLEOTIDE SEQUENCE</scope>
    <source>
        <strain evidence="2">M1</strain>
    </source>
</reference>
<keyword evidence="3" id="KW-1185">Reference proteome</keyword>
<dbReference type="EMBL" id="AP024418">
    <property type="protein sequence ID" value="BCR86736.1"/>
    <property type="molecule type" value="Genomic_DNA"/>
</dbReference>
<gene>
    <name evidence="2" type="ORF">ACHE_30723A</name>
</gene>
<evidence type="ECO:0000256" key="1">
    <source>
        <dbReference type="SAM" id="MobiDB-lite"/>
    </source>
</evidence>
<accession>A0A7R7ZMQ8</accession>
<name>A0A7R7ZMQ8_ASPCH</name>
<feature type="compositionally biased region" description="Basic and acidic residues" evidence="1">
    <location>
        <begin position="57"/>
        <end position="69"/>
    </location>
</feature>
<dbReference type="KEGG" id="ache:ACHE_30723A"/>
<protein>
    <submittedName>
        <fullName evidence="2">Uncharacterized protein</fullName>
    </submittedName>
</protein>
<dbReference type="RefSeq" id="XP_043135258.1">
    <property type="nucleotide sequence ID" value="XM_043277372.1"/>
</dbReference>
<feature type="compositionally biased region" description="Polar residues" evidence="1">
    <location>
        <begin position="37"/>
        <end position="50"/>
    </location>
</feature>
<sequence length="69" mass="7602">MDAIPEDLMMAPKWAQGLGTQLGSTAPVPPQPEALETSKQPQVLEENNQPEVYGGHEGNRDQQAEFSRR</sequence>
<feature type="region of interest" description="Disordered" evidence="1">
    <location>
        <begin position="15"/>
        <end position="69"/>
    </location>
</feature>
<dbReference type="AlphaFoldDB" id="A0A7R7ZMQ8"/>
<dbReference type="Proteomes" id="UP000637239">
    <property type="component" value="Chromosome 3"/>
</dbReference>
<evidence type="ECO:0000313" key="3">
    <source>
        <dbReference type="Proteomes" id="UP000637239"/>
    </source>
</evidence>
<dbReference type="GeneID" id="66981095"/>